<reference evidence="1" key="2">
    <citation type="submission" date="2020-09" db="EMBL/GenBank/DDBJ databases">
        <authorList>
            <person name="Sun Q."/>
            <person name="Zhou Y."/>
        </authorList>
    </citation>
    <scope>NUCLEOTIDE SEQUENCE</scope>
    <source>
        <strain evidence="1">CGMCC 1.15763</strain>
    </source>
</reference>
<dbReference type="AlphaFoldDB" id="A0A917MCN6"/>
<evidence type="ECO:0000313" key="1">
    <source>
        <dbReference type="EMBL" id="GGG95970.1"/>
    </source>
</evidence>
<proteinExistence type="predicted"/>
<name>A0A917MCN6_9FLAO</name>
<dbReference type="Pfam" id="PF14121">
    <property type="entry name" value="Porin_10"/>
    <property type="match status" value="1"/>
</dbReference>
<accession>A0A917MCN6</accession>
<keyword evidence="2" id="KW-1185">Reference proteome</keyword>
<dbReference type="Proteomes" id="UP000633278">
    <property type="component" value="Unassembled WGS sequence"/>
</dbReference>
<evidence type="ECO:0008006" key="3">
    <source>
        <dbReference type="Google" id="ProtNLM"/>
    </source>
</evidence>
<gene>
    <name evidence="1" type="ORF">GCM10011416_12070</name>
</gene>
<sequence length="618" mass="71106">MDQDTVTPIEITVSLSGKTKYTDYKIISFKKDTTLIDTTLTIAKEYKFNFLRKDLFGLLSFANQGQTFNQLTYNFNQLSSSPEMGITGKQFNYLKTEDINYYEVPTPSTEILYRTGMQQGQVLDVLFTLNFSRRLNVGIAYKGLRSLGNYRNSLASQGNFRTFFSYRSKNDRYALRGHIAKQDLLNQENGGLTTSAMNDFTTNDPNFKERGRLDVNLENTETVFDGNRLYLEHDFKLFVSRDSSQTKDFSNLKLGHAFRHETKNYEFIQPTINTDLFGSTSALSSINDQVESKRVDNKLYLEFNSKYILGTFRALANFSNYAYGYATDINPTVSPIASPKLRGSALGFGTSWQASIKQFQLNASLIVTPGSDLLSGNHFYTEALYTKSKELTLKASILLNSKAPNFNSILYQSSYDDYNWENSNFKNVNTRNLQVGVTSKWLEVSADFNHIENYTYFDENSKPVQAAENISYMKIKAQKEFTFGKFALDNTLLYQKVATGSDVFRVPDFVSRNTFYYTDYWFEGKPMKVQIGATLNYFSSYKANAFNPLLNEFYLQNNTDIGYPTIDVFFNAQVRRTRLFLKIDNVTSSFSDRNYMSAPNYPYRDFVIRFGLVWNWFI</sequence>
<reference evidence="1" key="1">
    <citation type="journal article" date="2014" name="Int. J. Syst. Evol. Microbiol.">
        <title>Complete genome sequence of Corynebacterium casei LMG S-19264T (=DSM 44701T), isolated from a smear-ripened cheese.</title>
        <authorList>
            <consortium name="US DOE Joint Genome Institute (JGI-PGF)"/>
            <person name="Walter F."/>
            <person name="Albersmeier A."/>
            <person name="Kalinowski J."/>
            <person name="Ruckert C."/>
        </authorList>
    </citation>
    <scope>NUCLEOTIDE SEQUENCE</scope>
    <source>
        <strain evidence="1">CGMCC 1.15763</strain>
    </source>
</reference>
<organism evidence="1 2">
    <name type="scientific">Polaribacter pacificus</name>
    <dbReference type="NCBI Taxonomy" id="1775173"/>
    <lineage>
        <taxon>Bacteria</taxon>
        <taxon>Pseudomonadati</taxon>
        <taxon>Bacteroidota</taxon>
        <taxon>Flavobacteriia</taxon>
        <taxon>Flavobacteriales</taxon>
        <taxon>Flavobacteriaceae</taxon>
    </lineage>
</organism>
<dbReference type="InterPro" id="IPR025631">
    <property type="entry name" value="Porin_10"/>
</dbReference>
<dbReference type="EMBL" id="BMJW01000001">
    <property type="protein sequence ID" value="GGG95970.1"/>
    <property type="molecule type" value="Genomic_DNA"/>
</dbReference>
<evidence type="ECO:0000313" key="2">
    <source>
        <dbReference type="Proteomes" id="UP000633278"/>
    </source>
</evidence>
<protein>
    <recommendedName>
        <fullName evidence="3">Porin</fullName>
    </recommendedName>
</protein>
<comment type="caution">
    <text evidence="1">The sequence shown here is derived from an EMBL/GenBank/DDBJ whole genome shotgun (WGS) entry which is preliminary data.</text>
</comment>